<keyword evidence="4" id="KW-1185">Reference proteome</keyword>
<reference evidence="3 4" key="1">
    <citation type="submission" date="2019-03" db="EMBL/GenBank/DDBJ databases">
        <title>Rhodosporidium diobovatum UCD-FST 08-225 genome sequencing, assembly, and annotation.</title>
        <authorList>
            <person name="Fakankun I.U."/>
            <person name="Fristensky B."/>
            <person name="Levin D.B."/>
        </authorList>
    </citation>
    <scope>NUCLEOTIDE SEQUENCE [LARGE SCALE GENOMIC DNA]</scope>
    <source>
        <strain evidence="3 4">UCD-FST 08-225</strain>
    </source>
</reference>
<dbReference type="STRING" id="5288.A0A5C5FPM8"/>
<dbReference type="EMBL" id="SOZI01000123">
    <property type="protein sequence ID" value="TNY18750.1"/>
    <property type="molecule type" value="Genomic_DNA"/>
</dbReference>
<dbReference type="InterPro" id="IPR013857">
    <property type="entry name" value="NADH-UbQ_OxRdtase-assoc_prot30"/>
</dbReference>
<feature type="non-terminal residue" evidence="3">
    <location>
        <position position="1"/>
    </location>
</feature>
<feature type="region of interest" description="Disordered" evidence="1">
    <location>
        <begin position="86"/>
        <end position="105"/>
    </location>
</feature>
<dbReference type="PANTHER" id="PTHR13194:SF19">
    <property type="entry name" value="NAD(P)-BINDING ROSSMANN-FOLD SUPERFAMILY PROTEIN"/>
    <property type="match status" value="1"/>
</dbReference>
<protein>
    <submittedName>
        <fullName evidence="3">Complex I intermediate-associated protein 30-domain-containing protein</fullName>
    </submittedName>
</protein>
<dbReference type="InterPro" id="IPR039131">
    <property type="entry name" value="NDUFAF1"/>
</dbReference>
<proteinExistence type="predicted"/>
<evidence type="ECO:0000313" key="3">
    <source>
        <dbReference type="EMBL" id="TNY18750.1"/>
    </source>
</evidence>
<dbReference type="GO" id="GO:0010257">
    <property type="term" value="P:NADH dehydrogenase complex assembly"/>
    <property type="evidence" value="ECO:0007669"/>
    <property type="project" value="TreeGrafter"/>
</dbReference>
<dbReference type="Pfam" id="PF08547">
    <property type="entry name" value="CIA30"/>
    <property type="match status" value="2"/>
</dbReference>
<name>A0A5C5FPM8_9BASI</name>
<sequence>QLLFGGSVPWPAFHAVNDTLRGGSSTSSFSVDQATNVATFSGHLDITTLGGAGFASQSTVFPSRLSLSRAHTSGLLLTFLPPAPASVPAPSSSATTTTTDARDPGPVTRFVLALKTSEPARRPDGRRESVTVYEWAFDAREGAEELDLVQVGEKADKGERRVTRLARWDDFRPTYRGRPAEDAEPLDPSRIYELSLMARSHFGDQAGDFALEVVSLSSASAAAGARPGGRRRREGGWVARVWDAVVRAWASCCAAIGGWWRGDGALRLP</sequence>
<evidence type="ECO:0000259" key="2">
    <source>
        <dbReference type="Pfam" id="PF08547"/>
    </source>
</evidence>
<feature type="domain" description="NADH:ubiquinone oxidoreductase intermediate-associated protein 30" evidence="2">
    <location>
        <begin position="10"/>
        <end position="70"/>
    </location>
</feature>
<dbReference type="AlphaFoldDB" id="A0A5C5FPM8"/>
<evidence type="ECO:0000256" key="1">
    <source>
        <dbReference type="SAM" id="MobiDB-lite"/>
    </source>
</evidence>
<dbReference type="OrthoDB" id="426386at2759"/>
<feature type="compositionally biased region" description="Low complexity" evidence="1">
    <location>
        <begin position="88"/>
        <end position="99"/>
    </location>
</feature>
<feature type="domain" description="NADH:ubiquinone oxidoreductase intermediate-associated protein 30" evidence="2">
    <location>
        <begin position="166"/>
        <end position="213"/>
    </location>
</feature>
<accession>A0A5C5FPM8</accession>
<gene>
    <name evidence="3" type="ORF">DMC30DRAFT_355020</name>
</gene>
<dbReference type="PANTHER" id="PTHR13194">
    <property type="entry name" value="COMPLEX I INTERMEDIATE-ASSOCIATED PROTEIN 30"/>
    <property type="match status" value="1"/>
</dbReference>
<dbReference type="Proteomes" id="UP000311382">
    <property type="component" value="Unassembled WGS sequence"/>
</dbReference>
<comment type="caution">
    <text evidence="3">The sequence shown here is derived from an EMBL/GenBank/DDBJ whole genome shotgun (WGS) entry which is preliminary data.</text>
</comment>
<organism evidence="3 4">
    <name type="scientific">Rhodotorula diobovata</name>
    <dbReference type="NCBI Taxonomy" id="5288"/>
    <lineage>
        <taxon>Eukaryota</taxon>
        <taxon>Fungi</taxon>
        <taxon>Dikarya</taxon>
        <taxon>Basidiomycota</taxon>
        <taxon>Pucciniomycotina</taxon>
        <taxon>Microbotryomycetes</taxon>
        <taxon>Sporidiobolales</taxon>
        <taxon>Sporidiobolaceae</taxon>
        <taxon>Rhodotorula</taxon>
    </lineage>
</organism>
<dbReference type="GO" id="GO:0051082">
    <property type="term" value="F:unfolded protein binding"/>
    <property type="evidence" value="ECO:0007669"/>
    <property type="project" value="TreeGrafter"/>
</dbReference>
<evidence type="ECO:0000313" key="4">
    <source>
        <dbReference type="Proteomes" id="UP000311382"/>
    </source>
</evidence>